<sequence>MSLNEFLNMGGYAAYVWSSYGITAVVLIWQVIGPIIQRKQIIKKLARKLKRQKVNI</sequence>
<evidence type="ECO:0000256" key="1">
    <source>
        <dbReference type="ARBA" id="ARBA00004377"/>
    </source>
</evidence>
<dbReference type="GO" id="GO:0017004">
    <property type="term" value="P:cytochrome complex assembly"/>
    <property type="evidence" value="ECO:0007669"/>
    <property type="project" value="UniProtKB-KW"/>
</dbReference>
<dbReference type="PANTHER" id="PTHR37531:SF1">
    <property type="entry name" value="HEME EXPORTER PROTEIN D"/>
    <property type="match status" value="1"/>
</dbReference>
<evidence type="ECO:0000256" key="4">
    <source>
        <dbReference type="ARBA" id="ARBA00022519"/>
    </source>
</evidence>
<keyword evidence="8 10" id="KW-0472">Membrane</keyword>
<feature type="transmembrane region" description="Helical" evidence="10">
    <location>
        <begin position="12"/>
        <end position="36"/>
    </location>
</feature>
<keyword evidence="7 10" id="KW-1133">Transmembrane helix</keyword>
<dbReference type="GO" id="GO:0015886">
    <property type="term" value="P:heme transport"/>
    <property type="evidence" value="ECO:0007669"/>
    <property type="project" value="InterPro"/>
</dbReference>
<dbReference type="AlphaFoldDB" id="A0A3B1B3F9"/>
<keyword evidence="5 10" id="KW-0812">Transmembrane</keyword>
<keyword evidence="3" id="KW-1003">Cell membrane</keyword>
<evidence type="ECO:0000256" key="5">
    <source>
        <dbReference type="ARBA" id="ARBA00022692"/>
    </source>
</evidence>
<dbReference type="InterPro" id="IPR007078">
    <property type="entry name" value="Haem_export_protD_CcmD"/>
</dbReference>
<evidence type="ECO:0000313" key="11">
    <source>
        <dbReference type="EMBL" id="VAW99606.1"/>
    </source>
</evidence>
<gene>
    <name evidence="11" type="ORF">MNBD_GAMMA22-2855</name>
</gene>
<accession>A0A3B1B3F9</accession>
<keyword evidence="2" id="KW-0813">Transport</keyword>
<organism evidence="11">
    <name type="scientific">hydrothermal vent metagenome</name>
    <dbReference type="NCBI Taxonomy" id="652676"/>
    <lineage>
        <taxon>unclassified sequences</taxon>
        <taxon>metagenomes</taxon>
        <taxon>ecological metagenomes</taxon>
    </lineage>
</organism>
<dbReference type="PANTHER" id="PTHR37531">
    <property type="entry name" value="HEME EXPORTER PROTEIN D"/>
    <property type="match status" value="1"/>
</dbReference>
<evidence type="ECO:0000256" key="6">
    <source>
        <dbReference type="ARBA" id="ARBA00022748"/>
    </source>
</evidence>
<evidence type="ECO:0000256" key="3">
    <source>
        <dbReference type="ARBA" id="ARBA00022475"/>
    </source>
</evidence>
<protein>
    <recommendedName>
        <fullName evidence="9">Cytochrome c-type biogenesis protein CcmD</fullName>
    </recommendedName>
</protein>
<evidence type="ECO:0000256" key="10">
    <source>
        <dbReference type="SAM" id="Phobius"/>
    </source>
</evidence>
<evidence type="ECO:0000256" key="8">
    <source>
        <dbReference type="ARBA" id="ARBA00023136"/>
    </source>
</evidence>
<dbReference type="InterPro" id="IPR052075">
    <property type="entry name" value="Heme_exporter_D"/>
</dbReference>
<reference evidence="11" key="1">
    <citation type="submission" date="2018-06" db="EMBL/GenBank/DDBJ databases">
        <authorList>
            <person name="Zhirakovskaya E."/>
        </authorList>
    </citation>
    <scope>NUCLEOTIDE SEQUENCE</scope>
</reference>
<name>A0A3B1B3F9_9ZZZZ</name>
<keyword evidence="6" id="KW-0201">Cytochrome c-type biogenesis</keyword>
<dbReference type="GO" id="GO:1903607">
    <property type="term" value="P:cytochrome c biosynthetic process"/>
    <property type="evidence" value="ECO:0007669"/>
    <property type="project" value="TreeGrafter"/>
</dbReference>
<keyword evidence="4" id="KW-0997">Cell inner membrane</keyword>
<proteinExistence type="predicted"/>
<evidence type="ECO:0000256" key="9">
    <source>
        <dbReference type="ARBA" id="ARBA00032938"/>
    </source>
</evidence>
<dbReference type="GO" id="GO:0005886">
    <property type="term" value="C:plasma membrane"/>
    <property type="evidence" value="ECO:0007669"/>
    <property type="project" value="UniProtKB-SubCell"/>
</dbReference>
<dbReference type="Pfam" id="PF04995">
    <property type="entry name" value="CcmD"/>
    <property type="match status" value="1"/>
</dbReference>
<dbReference type="NCBIfam" id="TIGR03141">
    <property type="entry name" value="cytochro_ccmD"/>
    <property type="match status" value="1"/>
</dbReference>
<comment type="subcellular location">
    <subcellularLocation>
        <location evidence="1">Cell inner membrane</location>
        <topology evidence="1">Single-pass membrane protein</topology>
    </subcellularLocation>
</comment>
<evidence type="ECO:0000256" key="7">
    <source>
        <dbReference type="ARBA" id="ARBA00022989"/>
    </source>
</evidence>
<dbReference type="EMBL" id="UOFS01000040">
    <property type="protein sequence ID" value="VAW99606.1"/>
    <property type="molecule type" value="Genomic_DNA"/>
</dbReference>
<evidence type="ECO:0000256" key="2">
    <source>
        <dbReference type="ARBA" id="ARBA00022448"/>
    </source>
</evidence>